<evidence type="ECO:0000313" key="1">
    <source>
        <dbReference type="EMBL" id="TES86385.1"/>
    </source>
</evidence>
<gene>
    <name evidence="1" type="ORF">E3J95_02105</name>
</gene>
<organism evidence="1 2">
    <name type="scientific">Aerophobetes bacterium</name>
    <dbReference type="NCBI Taxonomy" id="2030807"/>
    <lineage>
        <taxon>Bacteria</taxon>
        <taxon>Candidatus Aerophobota</taxon>
    </lineage>
</organism>
<sequence length="429" mass="49693">MVKRIIRSGISMDTKNFSVNSVDELLLKCSRAKIESSARNQIQSLLVDNRLDWNEVLRKARAQWVAPSLYYNLQQWGLAKLIPPKIEQDFKKIYLTNAARNATIFYHLSRLLKHFQENHIPVVVLKGAALAAAVYPLPSLRMMGDVDLLLKEADLALVDSFLLDLGYIPQAQDKWQEEKIHHIYLSPNNLLGLEVHWALSSANIPATIDVIKMWQRAGPLQVEDAEALTLSPEDLIQHLCIHALPHHNFYSSIQLRNVYDLWAIIDKYGSDKVDWDYLVEGCRQYRTGIFVYLALRKLDESGEFPFLKEILKKFEPTVSEYKLSYLLENESFLNLDNLTDPIVEAVFELLREKGIIPRIKYLIKKAFPPSAILVQYYNLYNLSPSSKWIYLYYFLRPFILFGKHRRRLNLSSLQSLSRIGKLKAEITKN</sequence>
<evidence type="ECO:0008006" key="3">
    <source>
        <dbReference type="Google" id="ProtNLM"/>
    </source>
</evidence>
<dbReference type="Pfam" id="PF14907">
    <property type="entry name" value="NTP_transf_5"/>
    <property type="match status" value="1"/>
</dbReference>
<dbReference type="AlphaFoldDB" id="A0A523QKW6"/>
<dbReference type="EMBL" id="SOKU01000100">
    <property type="protein sequence ID" value="TES86385.1"/>
    <property type="molecule type" value="Genomic_DNA"/>
</dbReference>
<accession>A0A523QKW6</accession>
<reference evidence="1 2" key="1">
    <citation type="submission" date="2019-03" db="EMBL/GenBank/DDBJ databases">
        <title>Metabolic potential of uncultured bacteria and archaea associated with petroleum seepage in deep-sea sediments.</title>
        <authorList>
            <person name="Dong X."/>
            <person name="Hubert C."/>
        </authorList>
    </citation>
    <scope>NUCLEOTIDE SEQUENCE [LARGE SCALE GENOMIC DNA]</scope>
    <source>
        <strain evidence="1">E44_bin92</strain>
    </source>
</reference>
<dbReference type="InterPro" id="IPR039498">
    <property type="entry name" value="NTP_transf_5"/>
</dbReference>
<dbReference type="Proteomes" id="UP000320781">
    <property type="component" value="Unassembled WGS sequence"/>
</dbReference>
<evidence type="ECO:0000313" key="2">
    <source>
        <dbReference type="Proteomes" id="UP000320781"/>
    </source>
</evidence>
<proteinExistence type="predicted"/>
<protein>
    <recommendedName>
        <fullName evidence="3">Nucleotidyltransferase family protein</fullName>
    </recommendedName>
</protein>
<name>A0A523QKW6_UNCAE</name>
<comment type="caution">
    <text evidence="1">The sequence shown here is derived from an EMBL/GenBank/DDBJ whole genome shotgun (WGS) entry which is preliminary data.</text>
</comment>